<sequence>MQPVADSVLCKRRTARFPELVSLPKPAPTFLLALVCLAFQPVGHARAEFTIEGSLETMTVDATDAGRADIVATISKQFDLEIINGIYDGSTVTGRFQGSLNEVLQAVMGGNGFAIAYEGSRPSRVTFATGQASSTYAARDKTIDPKKDFGKPEEKSVATGTEAKSSDEGLSRAEATQQAVRELEALLKAARSDMDDQ</sequence>
<keyword evidence="3" id="KW-1185">Reference proteome</keyword>
<dbReference type="EMBL" id="JAZHFV010000009">
    <property type="protein sequence ID" value="MEX4010046.1"/>
    <property type="molecule type" value="Genomic_DNA"/>
</dbReference>
<organism evidence="2 3">
    <name type="scientific">Neoaquamicrobium sediminum</name>
    <dbReference type="NCBI Taxonomy" id="1849104"/>
    <lineage>
        <taxon>Bacteria</taxon>
        <taxon>Pseudomonadati</taxon>
        <taxon>Pseudomonadota</taxon>
        <taxon>Alphaproteobacteria</taxon>
        <taxon>Hyphomicrobiales</taxon>
        <taxon>Phyllobacteriaceae</taxon>
        <taxon>Neoaquamicrobium</taxon>
    </lineage>
</organism>
<name>A0ABV3X0J3_9HYPH</name>
<evidence type="ECO:0000313" key="2">
    <source>
        <dbReference type="EMBL" id="MEX4010046.1"/>
    </source>
</evidence>
<evidence type="ECO:0000256" key="1">
    <source>
        <dbReference type="SAM" id="MobiDB-lite"/>
    </source>
</evidence>
<dbReference type="Proteomes" id="UP001559025">
    <property type="component" value="Unassembled WGS sequence"/>
</dbReference>
<evidence type="ECO:0000313" key="3">
    <source>
        <dbReference type="Proteomes" id="UP001559025"/>
    </source>
</evidence>
<dbReference type="RefSeq" id="WP_368804803.1">
    <property type="nucleotide sequence ID" value="NZ_JAZHFV010000009.1"/>
</dbReference>
<comment type="caution">
    <text evidence="2">The sequence shown here is derived from an EMBL/GenBank/DDBJ whole genome shotgun (WGS) entry which is preliminary data.</text>
</comment>
<accession>A0ABV3X0J3</accession>
<feature type="region of interest" description="Disordered" evidence="1">
    <location>
        <begin position="142"/>
        <end position="177"/>
    </location>
</feature>
<feature type="compositionally biased region" description="Basic and acidic residues" evidence="1">
    <location>
        <begin position="142"/>
        <end position="156"/>
    </location>
</feature>
<evidence type="ECO:0008006" key="4">
    <source>
        <dbReference type="Google" id="ProtNLM"/>
    </source>
</evidence>
<gene>
    <name evidence="2" type="ORF">V1479_22260</name>
</gene>
<reference evidence="2 3" key="1">
    <citation type="submission" date="2024-01" db="EMBL/GenBank/DDBJ databases">
        <title>New evidence supports the origin of RcGTA from prophage.</title>
        <authorList>
            <person name="Xu Y."/>
            <person name="Liu B."/>
            <person name="Chen F."/>
        </authorList>
    </citation>
    <scope>NUCLEOTIDE SEQUENCE [LARGE SCALE GENOMIC DNA]</scope>
    <source>
        <strain evidence="2 3">CBW1107-2</strain>
    </source>
</reference>
<protein>
    <recommendedName>
        <fullName evidence="4">Secretin/TonB short N-terminal domain-containing protein</fullName>
    </recommendedName>
</protein>
<proteinExistence type="predicted"/>